<name>K1R676_MAGGI</name>
<accession>K1R676</accession>
<dbReference type="InterPro" id="IPR027417">
    <property type="entry name" value="P-loop_NTPase"/>
</dbReference>
<dbReference type="Gene3D" id="3.40.50.300">
    <property type="entry name" value="P-loop containing nucleotide triphosphate hydrolases"/>
    <property type="match status" value="1"/>
</dbReference>
<sequence>MDDDFVEYVELLVQYIFSRNMLVTKQMNGREMKGKDLMMYMKAFVSYFNDDKSPSPETALKVMWVVLTPSNSKSLNIFKTVELPTLKPYILLFLVSRGIKRLLDKFVYGLYATQVTVKANWPLVINA</sequence>
<evidence type="ECO:0000313" key="1">
    <source>
        <dbReference type="EMBL" id="EKC36730.1"/>
    </source>
</evidence>
<proteinExistence type="predicted"/>
<dbReference type="InParanoid" id="K1R676"/>
<gene>
    <name evidence="1" type="ORF">CGI_10024962</name>
</gene>
<organism evidence="1">
    <name type="scientific">Magallana gigas</name>
    <name type="common">Pacific oyster</name>
    <name type="synonym">Crassostrea gigas</name>
    <dbReference type="NCBI Taxonomy" id="29159"/>
    <lineage>
        <taxon>Eukaryota</taxon>
        <taxon>Metazoa</taxon>
        <taxon>Spiralia</taxon>
        <taxon>Lophotrochozoa</taxon>
        <taxon>Mollusca</taxon>
        <taxon>Bivalvia</taxon>
        <taxon>Autobranchia</taxon>
        <taxon>Pteriomorphia</taxon>
        <taxon>Ostreida</taxon>
        <taxon>Ostreoidea</taxon>
        <taxon>Ostreidae</taxon>
        <taxon>Magallana</taxon>
    </lineage>
</organism>
<dbReference type="EMBL" id="JH819166">
    <property type="protein sequence ID" value="EKC36730.1"/>
    <property type="molecule type" value="Genomic_DNA"/>
</dbReference>
<reference evidence="1" key="1">
    <citation type="journal article" date="2012" name="Nature">
        <title>The oyster genome reveals stress adaptation and complexity of shell formation.</title>
        <authorList>
            <person name="Zhang G."/>
            <person name="Fang X."/>
            <person name="Guo X."/>
            <person name="Li L."/>
            <person name="Luo R."/>
            <person name="Xu F."/>
            <person name="Yang P."/>
            <person name="Zhang L."/>
            <person name="Wang X."/>
            <person name="Qi H."/>
            <person name="Xiong Z."/>
            <person name="Que H."/>
            <person name="Xie Y."/>
            <person name="Holland P.W."/>
            <person name="Paps J."/>
            <person name="Zhu Y."/>
            <person name="Wu F."/>
            <person name="Chen Y."/>
            <person name="Wang J."/>
            <person name="Peng C."/>
            <person name="Meng J."/>
            <person name="Yang L."/>
            <person name="Liu J."/>
            <person name="Wen B."/>
            <person name="Zhang N."/>
            <person name="Huang Z."/>
            <person name="Zhu Q."/>
            <person name="Feng Y."/>
            <person name="Mount A."/>
            <person name="Hedgecock D."/>
            <person name="Xu Z."/>
            <person name="Liu Y."/>
            <person name="Domazet-Loso T."/>
            <person name="Du Y."/>
            <person name="Sun X."/>
            <person name="Zhang S."/>
            <person name="Liu B."/>
            <person name="Cheng P."/>
            <person name="Jiang X."/>
            <person name="Li J."/>
            <person name="Fan D."/>
            <person name="Wang W."/>
            <person name="Fu W."/>
            <person name="Wang T."/>
            <person name="Wang B."/>
            <person name="Zhang J."/>
            <person name="Peng Z."/>
            <person name="Li Y."/>
            <person name="Li N."/>
            <person name="Wang J."/>
            <person name="Chen M."/>
            <person name="He Y."/>
            <person name="Tan F."/>
            <person name="Song X."/>
            <person name="Zheng Q."/>
            <person name="Huang R."/>
            <person name="Yang H."/>
            <person name="Du X."/>
            <person name="Chen L."/>
            <person name="Yang M."/>
            <person name="Gaffney P.M."/>
            <person name="Wang S."/>
            <person name="Luo L."/>
            <person name="She Z."/>
            <person name="Ming Y."/>
            <person name="Huang W."/>
            <person name="Zhang S."/>
            <person name="Huang B."/>
            <person name="Zhang Y."/>
            <person name="Qu T."/>
            <person name="Ni P."/>
            <person name="Miao G."/>
            <person name="Wang J."/>
            <person name="Wang Q."/>
            <person name="Steinberg C.E."/>
            <person name="Wang H."/>
            <person name="Li N."/>
            <person name="Qian L."/>
            <person name="Zhang G."/>
            <person name="Li Y."/>
            <person name="Yang H."/>
            <person name="Liu X."/>
            <person name="Wang J."/>
            <person name="Yin Y."/>
            <person name="Wang J."/>
        </authorList>
    </citation>
    <scope>NUCLEOTIDE SEQUENCE [LARGE SCALE GENOMIC DNA]</scope>
    <source>
        <strain evidence="1">05x7-T-G4-1.051#20</strain>
    </source>
</reference>
<dbReference type="HOGENOM" id="CLU_1972622_0_0_1"/>
<protein>
    <submittedName>
        <fullName evidence="1">Uncharacterized protein</fullName>
    </submittedName>
</protein>
<dbReference type="AlphaFoldDB" id="K1R676"/>